<accession>A0A4S8LUU2</accession>
<feature type="compositionally biased region" description="Basic and acidic residues" evidence="1">
    <location>
        <begin position="49"/>
        <end position="58"/>
    </location>
</feature>
<feature type="region of interest" description="Disordered" evidence="1">
    <location>
        <begin position="1"/>
        <end position="117"/>
    </location>
</feature>
<gene>
    <name evidence="2" type="ORF">K435DRAFT_861757</name>
</gene>
<dbReference type="Proteomes" id="UP000297245">
    <property type="component" value="Unassembled WGS sequence"/>
</dbReference>
<name>A0A4S8LUU2_DENBC</name>
<evidence type="ECO:0000313" key="3">
    <source>
        <dbReference type="Proteomes" id="UP000297245"/>
    </source>
</evidence>
<sequence>MPKITKYSTDSIDQATRRIHATGVLQKEDSGDDGAQPVVTGMLPTTSSRGDKDPKGDNNEGNQTTNDRSQGEIEGTDRLREGKSLDTRDSPKDGSSDEAVHAGSSHGETASGTDIAG</sequence>
<dbReference type="EMBL" id="ML179256">
    <property type="protein sequence ID" value="THU93180.1"/>
    <property type="molecule type" value="Genomic_DNA"/>
</dbReference>
<protein>
    <submittedName>
        <fullName evidence="2">Uncharacterized protein</fullName>
    </submittedName>
</protein>
<evidence type="ECO:0000256" key="1">
    <source>
        <dbReference type="SAM" id="MobiDB-lite"/>
    </source>
</evidence>
<organism evidence="2 3">
    <name type="scientific">Dendrothele bispora (strain CBS 962.96)</name>
    <dbReference type="NCBI Taxonomy" id="1314807"/>
    <lineage>
        <taxon>Eukaryota</taxon>
        <taxon>Fungi</taxon>
        <taxon>Dikarya</taxon>
        <taxon>Basidiomycota</taxon>
        <taxon>Agaricomycotina</taxon>
        <taxon>Agaricomycetes</taxon>
        <taxon>Agaricomycetidae</taxon>
        <taxon>Agaricales</taxon>
        <taxon>Agaricales incertae sedis</taxon>
        <taxon>Dendrothele</taxon>
    </lineage>
</organism>
<proteinExistence type="predicted"/>
<feature type="compositionally biased region" description="Polar residues" evidence="1">
    <location>
        <begin position="106"/>
        <end position="117"/>
    </location>
</feature>
<keyword evidence="3" id="KW-1185">Reference proteome</keyword>
<evidence type="ECO:0000313" key="2">
    <source>
        <dbReference type="EMBL" id="THU93180.1"/>
    </source>
</evidence>
<reference evidence="2 3" key="1">
    <citation type="journal article" date="2019" name="Nat. Ecol. Evol.">
        <title>Megaphylogeny resolves global patterns of mushroom evolution.</title>
        <authorList>
            <person name="Varga T."/>
            <person name="Krizsan K."/>
            <person name="Foldi C."/>
            <person name="Dima B."/>
            <person name="Sanchez-Garcia M."/>
            <person name="Sanchez-Ramirez S."/>
            <person name="Szollosi G.J."/>
            <person name="Szarkandi J.G."/>
            <person name="Papp V."/>
            <person name="Albert L."/>
            <person name="Andreopoulos W."/>
            <person name="Angelini C."/>
            <person name="Antonin V."/>
            <person name="Barry K.W."/>
            <person name="Bougher N.L."/>
            <person name="Buchanan P."/>
            <person name="Buyck B."/>
            <person name="Bense V."/>
            <person name="Catcheside P."/>
            <person name="Chovatia M."/>
            <person name="Cooper J."/>
            <person name="Damon W."/>
            <person name="Desjardin D."/>
            <person name="Finy P."/>
            <person name="Geml J."/>
            <person name="Haridas S."/>
            <person name="Hughes K."/>
            <person name="Justo A."/>
            <person name="Karasinski D."/>
            <person name="Kautmanova I."/>
            <person name="Kiss B."/>
            <person name="Kocsube S."/>
            <person name="Kotiranta H."/>
            <person name="LaButti K.M."/>
            <person name="Lechner B.E."/>
            <person name="Liimatainen K."/>
            <person name="Lipzen A."/>
            <person name="Lukacs Z."/>
            <person name="Mihaltcheva S."/>
            <person name="Morgado L.N."/>
            <person name="Niskanen T."/>
            <person name="Noordeloos M.E."/>
            <person name="Ohm R.A."/>
            <person name="Ortiz-Santana B."/>
            <person name="Ovrebo C."/>
            <person name="Racz N."/>
            <person name="Riley R."/>
            <person name="Savchenko A."/>
            <person name="Shiryaev A."/>
            <person name="Soop K."/>
            <person name="Spirin V."/>
            <person name="Szebenyi C."/>
            <person name="Tomsovsky M."/>
            <person name="Tulloss R.E."/>
            <person name="Uehling J."/>
            <person name="Grigoriev I.V."/>
            <person name="Vagvolgyi C."/>
            <person name="Papp T."/>
            <person name="Martin F.M."/>
            <person name="Miettinen O."/>
            <person name="Hibbett D.S."/>
            <person name="Nagy L.G."/>
        </authorList>
    </citation>
    <scope>NUCLEOTIDE SEQUENCE [LARGE SCALE GENOMIC DNA]</scope>
    <source>
        <strain evidence="2 3">CBS 962.96</strain>
    </source>
</reference>
<feature type="compositionally biased region" description="Polar residues" evidence="1">
    <location>
        <begin position="59"/>
        <end position="68"/>
    </location>
</feature>
<feature type="compositionally biased region" description="Polar residues" evidence="1">
    <location>
        <begin position="1"/>
        <end position="14"/>
    </location>
</feature>
<feature type="compositionally biased region" description="Basic and acidic residues" evidence="1">
    <location>
        <begin position="69"/>
        <end position="100"/>
    </location>
</feature>
<dbReference type="AlphaFoldDB" id="A0A4S8LUU2"/>